<dbReference type="InterPro" id="IPR031606">
    <property type="entry name" value="Kch1/2"/>
</dbReference>
<dbReference type="AlphaFoldDB" id="A0A0F4ZGM2"/>
<evidence type="ECO:0000313" key="4">
    <source>
        <dbReference type="Proteomes" id="UP000033483"/>
    </source>
</evidence>
<gene>
    <name evidence="3" type="ORF">TD95_004659</name>
</gene>
<dbReference type="PANTHER" id="PTHR36424:SF1">
    <property type="entry name" value="LOW AFFINITY K(+) TRANSPORTER 1-RELATED"/>
    <property type="match status" value="1"/>
</dbReference>
<reference evidence="3 4" key="1">
    <citation type="submission" date="2015-03" db="EMBL/GenBank/DDBJ databases">
        <authorList>
            <person name="Radwan O."/>
            <person name="Al-Naeli F.A."/>
            <person name="Rendon G.A."/>
            <person name="Fields C."/>
        </authorList>
    </citation>
    <scope>NUCLEOTIDE SEQUENCE [LARGE SCALE GENOMIC DNA]</scope>
    <source>
        <strain evidence="3">CR-DP1</strain>
    </source>
</reference>
<protein>
    <recommendedName>
        <fullName evidence="5">Vacuolar membrane protein</fullName>
    </recommendedName>
</protein>
<evidence type="ECO:0008006" key="5">
    <source>
        <dbReference type="Google" id="ProtNLM"/>
    </source>
</evidence>
<feature type="region of interest" description="Disordered" evidence="1">
    <location>
        <begin position="339"/>
        <end position="394"/>
    </location>
</feature>
<evidence type="ECO:0000256" key="2">
    <source>
        <dbReference type="SAM" id="Phobius"/>
    </source>
</evidence>
<feature type="compositionally biased region" description="Low complexity" evidence="1">
    <location>
        <begin position="646"/>
        <end position="658"/>
    </location>
</feature>
<feature type="transmembrane region" description="Helical" evidence="2">
    <location>
        <begin position="80"/>
        <end position="98"/>
    </location>
</feature>
<dbReference type="OrthoDB" id="2128042at2759"/>
<comment type="caution">
    <text evidence="3">The sequence shown here is derived from an EMBL/GenBank/DDBJ whole genome shotgun (WGS) entry which is preliminary data.</text>
</comment>
<name>A0A0F4ZGM2_9PEZI</name>
<feature type="compositionally biased region" description="Basic and acidic residues" evidence="1">
    <location>
        <begin position="744"/>
        <end position="758"/>
    </location>
</feature>
<dbReference type="Pfam" id="PF16944">
    <property type="entry name" value="KCH"/>
    <property type="match status" value="1"/>
</dbReference>
<dbReference type="Proteomes" id="UP000033483">
    <property type="component" value="Unassembled WGS sequence"/>
</dbReference>
<dbReference type="GO" id="GO:0015079">
    <property type="term" value="F:potassium ion transmembrane transporter activity"/>
    <property type="evidence" value="ECO:0007669"/>
    <property type="project" value="InterPro"/>
</dbReference>
<dbReference type="GO" id="GO:0005886">
    <property type="term" value="C:plasma membrane"/>
    <property type="evidence" value="ECO:0007669"/>
    <property type="project" value="InterPro"/>
</dbReference>
<feature type="compositionally biased region" description="Polar residues" evidence="1">
    <location>
        <begin position="598"/>
        <end position="619"/>
    </location>
</feature>
<feature type="compositionally biased region" description="Polar residues" evidence="1">
    <location>
        <begin position="365"/>
        <end position="394"/>
    </location>
</feature>
<feature type="transmembrane region" description="Helical" evidence="2">
    <location>
        <begin position="37"/>
        <end position="60"/>
    </location>
</feature>
<evidence type="ECO:0000256" key="1">
    <source>
        <dbReference type="SAM" id="MobiDB-lite"/>
    </source>
</evidence>
<dbReference type="PANTHER" id="PTHR36424">
    <property type="entry name" value="PHEROMONE-REGULATED MEMBRANE PROTEIN 6"/>
    <property type="match status" value="1"/>
</dbReference>
<keyword evidence="4" id="KW-1185">Reference proteome</keyword>
<feature type="transmembrane region" description="Helical" evidence="2">
    <location>
        <begin position="220"/>
        <end position="252"/>
    </location>
</feature>
<proteinExistence type="predicted"/>
<evidence type="ECO:0000313" key="3">
    <source>
        <dbReference type="EMBL" id="KKA29365.1"/>
    </source>
</evidence>
<accession>A0A0F4ZGM2</accession>
<feature type="compositionally biased region" description="Low complexity" evidence="1">
    <location>
        <begin position="700"/>
        <end position="711"/>
    </location>
</feature>
<dbReference type="EMBL" id="LAEV01000881">
    <property type="protein sequence ID" value="KKA29365.1"/>
    <property type="molecule type" value="Genomic_DNA"/>
</dbReference>
<keyword evidence="2" id="KW-0812">Transmembrane</keyword>
<feature type="region of interest" description="Disordered" evidence="1">
    <location>
        <begin position="576"/>
        <end position="676"/>
    </location>
</feature>
<keyword evidence="2" id="KW-1133">Transmembrane helix</keyword>
<keyword evidence="2" id="KW-0472">Membrane</keyword>
<sequence length="758" mass="84037">MACCGRSRKKPQFRAEQKWEYINLNDFKSKSCFTHIAYGYLWFSILLSTAVYAVDTLTAVNLLALNNWTSKIKPDINLNISKWVFSVCIILSFINLGYEHIRAWKVMRRGNVAECYLDSLAVKLESTRLGKRQGYRRFLVFAELTKSKKGVEYIALFTYFNLQAWVRVLLCSGPRQVINAFTIKALYVADLNPNASDVESSLVGFFENLRTLATDDYQKALILAGMCFTLLVWIFSFIFLVLAVLAYVFFLWHWIPRADGGLAGYCDRKVNKTLTKIVTKKVNKAIKAEEEKRMKEALKKSKSDIHPIDRKATLPTLPNVSSGKIDALAQMPTLPKIDFDTKPTLPNINAQPTLPKLDRKDTMASMASTQTYSSKPANSMGQRQPPTRTQTNNTVKSGYSANASLINNAQDMGYDNGGFQMRGRSNTNMSGYSMEDSYGQPNAMPSAAYYGINRPGTANSTYSNAQSAPYNGGARHPPVPANTMNYNRTQPPAPSTVGSQYPARQQTQGSYYSNNGVLAPNQQPMMRQYGDMNMARTASPSPYGQPMRQPILPNIQQSPSMYENRQPTLPNILPEPTLPNILPEPTLPNLDRAASASPFDQPSRTPSAATFGQPNNNKTFVPFNPNIATSSNGPAEGQPSVYDVFSAGDGRSSSPTSSRDSKMSNNSVPQLPNFDMGISATASTRSATALPELASETQRKQQQYAPQQPQRNMTAPIGAGYTGSGYGSDFFDDQRQLTASPAFDLEHYDVEQQGDRRR</sequence>
<organism evidence="3 4">
    <name type="scientific">Thielaviopsis punctulata</name>
    <dbReference type="NCBI Taxonomy" id="72032"/>
    <lineage>
        <taxon>Eukaryota</taxon>
        <taxon>Fungi</taxon>
        <taxon>Dikarya</taxon>
        <taxon>Ascomycota</taxon>
        <taxon>Pezizomycotina</taxon>
        <taxon>Sordariomycetes</taxon>
        <taxon>Hypocreomycetidae</taxon>
        <taxon>Microascales</taxon>
        <taxon>Ceratocystidaceae</taxon>
        <taxon>Thielaviopsis</taxon>
    </lineage>
</organism>
<feature type="region of interest" description="Disordered" evidence="1">
    <location>
        <begin position="689"/>
        <end position="758"/>
    </location>
</feature>